<organism evidence="4 5">
    <name type="scientific">Planctomicrobium piriforme</name>
    <dbReference type="NCBI Taxonomy" id="1576369"/>
    <lineage>
        <taxon>Bacteria</taxon>
        <taxon>Pseudomonadati</taxon>
        <taxon>Planctomycetota</taxon>
        <taxon>Planctomycetia</taxon>
        <taxon>Planctomycetales</taxon>
        <taxon>Planctomycetaceae</taxon>
        <taxon>Planctomicrobium</taxon>
    </lineage>
</organism>
<gene>
    <name evidence="4" type="ORF">SAMN05421753_11274</name>
</gene>
<feature type="domain" description="BD-FAE-like" evidence="3">
    <location>
        <begin position="63"/>
        <end position="254"/>
    </location>
</feature>
<sequence length="316" mass="33850">MMLLARSGLLFLSVCLLTLPCFAQAPGAAAPPAAKPVEPELAPTFADVAYGPQMRNVLDFWQAKGDGPRPLLVMIHGGGWVAGQKDRKAVAIQPWLDKGISVAGINYRLTGTDPLPAPVHDAARTVQFLKSKASEWNIRKDRIALTGGSAGACSSMWILLHDDLADPNATDPVLRESTRVSGAAVGAGQTSIDPKVIEGWLGPNVLKHRMIWMAVGEPTMDAALANYDKHHATYVEFSPVNHVTSDDPPLLMTYAADMTLPSKDAGHGIHHGMYGVKLKEKSDACGHECHLLIPGYSKSDKYTSSTEFLTGILLAP</sequence>
<feature type="chain" id="PRO_5011441532" evidence="2">
    <location>
        <begin position="24"/>
        <end position="316"/>
    </location>
</feature>
<evidence type="ECO:0000256" key="1">
    <source>
        <dbReference type="ARBA" id="ARBA00022801"/>
    </source>
</evidence>
<dbReference type="InterPro" id="IPR029058">
    <property type="entry name" value="AB_hydrolase_fold"/>
</dbReference>
<evidence type="ECO:0000313" key="5">
    <source>
        <dbReference type="Proteomes" id="UP000199518"/>
    </source>
</evidence>
<proteinExistence type="predicted"/>
<name>A0A1I3KXP2_9PLAN</name>
<dbReference type="EMBL" id="FOQD01000012">
    <property type="protein sequence ID" value="SFI77196.1"/>
    <property type="molecule type" value="Genomic_DNA"/>
</dbReference>
<keyword evidence="5" id="KW-1185">Reference proteome</keyword>
<dbReference type="AlphaFoldDB" id="A0A1I3KXP2"/>
<reference evidence="5" key="1">
    <citation type="submission" date="2016-10" db="EMBL/GenBank/DDBJ databases">
        <authorList>
            <person name="Varghese N."/>
            <person name="Submissions S."/>
        </authorList>
    </citation>
    <scope>NUCLEOTIDE SEQUENCE [LARGE SCALE GENOMIC DNA]</scope>
    <source>
        <strain evidence="5">DSM 26348</strain>
    </source>
</reference>
<protein>
    <submittedName>
        <fullName evidence="4">Alpha/beta hydrolase fold</fullName>
    </submittedName>
</protein>
<dbReference type="PANTHER" id="PTHR48081">
    <property type="entry name" value="AB HYDROLASE SUPERFAMILY PROTEIN C4A8.06C"/>
    <property type="match status" value="1"/>
</dbReference>
<evidence type="ECO:0000259" key="3">
    <source>
        <dbReference type="Pfam" id="PF20434"/>
    </source>
</evidence>
<dbReference type="InterPro" id="IPR050300">
    <property type="entry name" value="GDXG_lipolytic_enzyme"/>
</dbReference>
<keyword evidence="1 4" id="KW-0378">Hydrolase</keyword>
<feature type="signal peptide" evidence="2">
    <location>
        <begin position="1"/>
        <end position="23"/>
    </location>
</feature>
<dbReference type="SUPFAM" id="SSF53474">
    <property type="entry name" value="alpha/beta-Hydrolases"/>
    <property type="match status" value="1"/>
</dbReference>
<dbReference type="InterPro" id="IPR049492">
    <property type="entry name" value="BD-FAE-like_dom"/>
</dbReference>
<dbReference type="STRING" id="1576369.SAMN05421753_11274"/>
<keyword evidence="2" id="KW-0732">Signal</keyword>
<evidence type="ECO:0000256" key="2">
    <source>
        <dbReference type="SAM" id="SignalP"/>
    </source>
</evidence>
<dbReference type="Pfam" id="PF20434">
    <property type="entry name" value="BD-FAE"/>
    <property type="match status" value="1"/>
</dbReference>
<dbReference type="Gene3D" id="3.40.50.1820">
    <property type="entry name" value="alpha/beta hydrolase"/>
    <property type="match status" value="1"/>
</dbReference>
<evidence type="ECO:0000313" key="4">
    <source>
        <dbReference type="EMBL" id="SFI77196.1"/>
    </source>
</evidence>
<accession>A0A1I3KXP2</accession>
<dbReference type="RefSeq" id="WP_217647111.1">
    <property type="nucleotide sequence ID" value="NZ_FOQD01000012.1"/>
</dbReference>
<dbReference type="Proteomes" id="UP000199518">
    <property type="component" value="Unassembled WGS sequence"/>
</dbReference>
<dbReference type="GO" id="GO:0016787">
    <property type="term" value="F:hydrolase activity"/>
    <property type="evidence" value="ECO:0007669"/>
    <property type="project" value="UniProtKB-KW"/>
</dbReference>